<evidence type="ECO:0000256" key="1">
    <source>
        <dbReference type="ARBA" id="ARBA00022801"/>
    </source>
</evidence>
<dbReference type="NCBIfam" id="NF033745">
    <property type="entry name" value="class_C_sortase"/>
    <property type="match status" value="1"/>
</dbReference>
<proteinExistence type="predicted"/>
<gene>
    <name evidence="4" type="ORF">GCM10009768_17860</name>
</gene>
<evidence type="ECO:0008006" key="6">
    <source>
        <dbReference type="Google" id="ProtNLM"/>
    </source>
</evidence>
<dbReference type="InterPro" id="IPR023365">
    <property type="entry name" value="Sortase_dom-sf"/>
</dbReference>
<dbReference type="NCBIfam" id="TIGR01076">
    <property type="entry name" value="sortase_fam"/>
    <property type="match status" value="1"/>
</dbReference>
<name>A0ABN2LHV9_9MICO</name>
<keyword evidence="3" id="KW-0472">Membrane</keyword>
<keyword evidence="3" id="KW-1133">Transmembrane helix</keyword>
<dbReference type="Pfam" id="PF04203">
    <property type="entry name" value="Sortase"/>
    <property type="match status" value="1"/>
</dbReference>
<keyword evidence="1" id="KW-0378">Hydrolase</keyword>
<dbReference type="InterPro" id="IPR042002">
    <property type="entry name" value="Sortase_C"/>
</dbReference>
<feature type="region of interest" description="Disordered" evidence="2">
    <location>
        <begin position="1"/>
        <end position="28"/>
    </location>
</feature>
<feature type="transmembrane region" description="Helical" evidence="3">
    <location>
        <begin position="37"/>
        <end position="58"/>
    </location>
</feature>
<dbReference type="EMBL" id="BAAAOB010000001">
    <property type="protein sequence ID" value="GAA1789255.1"/>
    <property type="molecule type" value="Genomic_DNA"/>
</dbReference>
<evidence type="ECO:0000313" key="5">
    <source>
        <dbReference type="Proteomes" id="UP001500851"/>
    </source>
</evidence>
<feature type="transmembrane region" description="Helical" evidence="3">
    <location>
        <begin position="283"/>
        <end position="302"/>
    </location>
</feature>
<dbReference type="Gene3D" id="2.40.260.10">
    <property type="entry name" value="Sortase"/>
    <property type="match status" value="1"/>
</dbReference>
<protein>
    <recommendedName>
        <fullName evidence="6">Sortase A</fullName>
    </recommendedName>
</protein>
<keyword evidence="3" id="KW-0812">Transmembrane</keyword>
<dbReference type="CDD" id="cd05827">
    <property type="entry name" value="Sortase_C"/>
    <property type="match status" value="1"/>
</dbReference>
<sequence>MSRIQQGLAPEPVEPAAHGSTGAPVAGPARRRWRPSLLAWLTSAAALAGLALILYSPAASWISTVNQSAIVSRYDDAVAHADPDAAEQLRAAHRYNAALSSGVLLEPGSNVPTGNGTTSAPEYDYRKMLVTPNGIMARLQIPKISVDLPVYHGTSDETLLQGAGHLQGTSLPVGGTDTHAVITAHRGLAEATMFTRLDEIAVGDRFTVNVLGDVLSYRVVSTRVVSPEDTASLRQEPGRDLVTLITCTPLGINSHRILVTGERVLPTPKSATVAARASAEVPFPWWIAGLACGTGVIACYLWRTGRTRPRPAEAPAADEDVESGAAVEYANN</sequence>
<dbReference type="SUPFAM" id="SSF63817">
    <property type="entry name" value="Sortase"/>
    <property type="match status" value="1"/>
</dbReference>
<dbReference type="RefSeq" id="WP_344031506.1">
    <property type="nucleotide sequence ID" value="NZ_BAAAOB010000001.1"/>
</dbReference>
<feature type="region of interest" description="Disordered" evidence="2">
    <location>
        <begin position="310"/>
        <end position="332"/>
    </location>
</feature>
<evidence type="ECO:0000256" key="2">
    <source>
        <dbReference type="SAM" id="MobiDB-lite"/>
    </source>
</evidence>
<accession>A0ABN2LHV9</accession>
<dbReference type="Proteomes" id="UP001500851">
    <property type="component" value="Unassembled WGS sequence"/>
</dbReference>
<organism evidence="4 5">
    <name type="scientific">Leucobacter iarius</name>
    <dbReference type="NCBI Taxonomy" id="333963"/>
    <lineage>
        <taxon>Bacteria</taxon>
        <taxon>Bacillati</taxon>
        <taxon>Actinomycetota</taxon>
        <taxon>Actinomycetes</taxon>
        <taxon>Micrococcales</taxon>
        <taxon>Microbacteriaceae</taxon>
        <taxon>Leucobacter</taxon>
    </lineage>
</organism>
<evidence type="ECO:0000313" key="4">
    <source>
        <dbReference type="EMBL" id="GAA1789255.1"/>
    </source>
</evidence>
<comment type="caution">
    <text evidence="4">The sequence shown here is derived from an EMBL/GenBank/DDBJ whole genome shotgun (WGS) entry which is preliminary data.</text>
</comment>
<reference evidence="5" key="1">
    <citation type="journal article" date="2019" name="Int. J. Syst. Evol. Microbiol.">
        <title>The Global Catalogue of Microorganisms (GCM) 10K type strain sequencing project: providing services to taxonomists for standard genome sequencing and annotation.</title>
        <authorList>
            <consortium name="The Broad Institute Genomics Platform"/>
            <consortium name="The Broad Institute Genome Sequencing Center for Infectious Disease"/>
            <person name="Wu L."/>
            <person name="Ma J."/>
        </authorList>
    </citation>
    <scope>NUCLEOTIDE SEQUENCE [LARGE SCALE GENOMIC DNA]</scope>
    <source>
        <strain evidence="5">JCM 14736</strain>
    </source>
</reference>
<evidence type="ECO:0000256" key="3">
    <source>
        <dbReference type="SAM" id="Phobius"/>
    </source>
</evidence>
<dbReference type="InterPro" id="IPR005754">
    <property type="entry name" value="Sortase"/>
</dbReference>
<keyword evidence="5" id="KW-1185">Reference proteome</keyword>